<sequence length="291" mass="32196">MTATARNHFAPGARLSERLRARFVGQVRSVFNDASQGEVPVVPSDHALYPRGSVIWRVHGDVATMMVGGVAALLLQMLHPAALAGVWDHSHFRNDMQGRLRRTARFIAKTTYAEKTEAEAAIARVRQVHDHVRGTLPDGTPYSANDPELLAWVHVCEALCFLDAWRAFGEPGISRRDQDAYFAQAALVARALGADPVPESRAEAEALIRRFRPALRAETRTREVARMVLDQPALSRAMAPMQAVTMQAAIGILPRWAQDLHGLHPAPLTRHANSAATWAMAGTLRWAFRRR</sequence>
<keyword evidence="3" id="KW-1185">Reference proteome</keyword>
<dbReference type="InterPro" id="IPR018713">
    <property type="entry name" value="MPAB/Lcp_cat_dom"/>
</dbReference>
<feature type="domain" description="ER-bound oxygenase mpaB/mpaB'/Rubber oxygenase catalytic" evidence="1">
    <location>
        <begin position="56"/>
        <end position="286"/>
    </location>
</feature>
<dbReference type="Proteomes" id="UP000469430">
    <property type="component" value="Unassembled WGS sequence"/>
</dbReference>
<evidence type="ECO:0000313" key="3">
    <source>
        <dbReference type="Proteomes" id="UP000469430"/>
    </source>
</evidence>
<gene>
    <name evidence="2" type="ORF">GRI97_10595</name>
</gene>
<evidence type="ECO:0000259" key="1">
    <source>
        <dbReference type="Pfam" id="PF09995"/>
    </source>
</evidence>
<comment type="caution">
    <text evidence="2">The sequence shown here is derived from an EMBL/GenBank/DDBJ whole genome shotgun (WGS) entry which is preliminary data.</text>
</comment>
<dbReference type="RefSeq" id="WP_161391159.1">
    <property type="nucleotide sequence ID" value="NZ_JBHSCP010000001.1"/>
</dbReference>
<name>A0A6I4TX94_9SPHN</name>
<reference evidence="2 3" key="1">
    <citation type="submission" date="2019-12" db="EMBL/GenBank/DDBJ databases">
        <title>Genomic-based taxomic classification of the family Erythrobacteraceae.</title>
        <authorList>
            <person name="Xu L."/>
        </authorList>
    </citation>
    <scope>NUCLEOTIDE SEQUENCE [LARGE SCALE GENOMIC DNA]</scope>
    <source>
        <strain evidence="2 3">S36</strain>
    </source>
</reference>
<dbReference type="PANTHER" id="PTHR36151:SF3">
    <property type="entry name" value="ER-BOUND OXYGENASE MPAB_MPAB'_RUBBER OXYGENASE CATALYTIC DOMAIN-CONTAINING PROTEIN"/>
    <property type="match status" value="1"/>
</dbReference>
<dbReference type="Pfam" id="PF09995">
    <property type="entry name" value="MPAB_Lcp_cat"/>
    <property type="match status" value="1"/>
</dbReference>
<evidence type="ECO:0000313" key="2">
    <source>
        <dbReference type="EMBL" id="MXO99437.1"/>
    </source>
</evidence>
<dbReference type="OrthoDB" id="108890at2"/>
<accession>A0A6I4TX94</accession>
<proteinExistence type="predicted"/>
<dbReference type="AlphaFoldDB" id="A0A6I4TX94"/>
<organism evidence="2 3">
    <name type="scientific">Croceibacterium xixiisoli</name>
    <dbReference type="NCBI Taxonomy" id="1476466"/>
    <lineage>
        <taxon>Bacteria</taxon>
        <taxon>Pseudomonadati</taxon>
        <taxon>Pseudomonadota</taxon>
        <taxon>Alphaproteobacteria</taxon>
        <taxon>Sphingomonadales</taxon>
        <taxon>Erythrobacteraceae</taxon>
        <taxon>Croceibacterium</taxon>
    </lineage>
</organism>
<dbReference type="GO" id="GO:0016491">
    <property type="term" value="F:oxidoreductase activity"/>
    <property type="evidence" value="ECO:0007669"/>
    <property type="project" value="InterPro"/>
</dbReference>
<dbReference type="EMBL" id="WTYJ01000002">
    <property type="protein sequence ID" value="MXO99437.1"/>
    <property type="molecule type" value="Genomic_DNA"/>
</dbReference>
<dbReference type="PANTHER" id="PTHR36151">
    <property type="entry name" value="BLR2777 PROTEIN"/>
    <property type="match status" value="1"/>
</dbReference>
<protein>
    <submittedName>
        <fullName evidence="2">DUF2236 domain-containing protein</fullName>
    </submittedName>
</protein>